<evidence type="ECO:0000256" key="1">
    <source>
        <dbReference type="SAM" id="MobiDB-lite"/>
    </source>
</evidence>
<feature type="region of interest" description="Disordered" evidence="1">
    <location>
        <begin position="313"/>
        <end position="351"/>
    </location>
</feature>
<proteinExistence type="predicted"/>
<feature type="compositionally biased region" description="Acidic residues" evidence="1">
    <location>
        <begin position="338"/>
        <end position="347"/>
    </location>
</feature>
<protein>
    <submittedName>
        <fullName evidence="2">Uncharacterized protein</fullName>
    </submittedName>
</protein>
<feature type="region of interest" description="Disordered" evidence="1">
    <location>
        <begin position="93"/>
        <end position="127"/>
    </location>
</feature>
<feature type="compositionally biased region" description="Polar residues" evidence="1">
    <location>
        <begin position="96"/>
        <end position="108"/>
    </location>
</feature>
<comment type="caution">
    <text evidence="2">The sequence shown here is derived from an EMBL/GenBank/DDBJ whole genome shotgun (WGS) entry which is preliminary data.</text>
</comment>
<dbReference type="EMBL" id="CAVNYO010000147">
    <property type="protein sequence ID" value="CAK5269414.1"/>
    <property type="molecule type" value="Genomic_DNA"/>
</dbReference>
<dbReference type="Proteomes" id="UP001295794">
    <property type="component" value="Unassembled WGS sequence"/>
</dbReference>
<dbReference type="AlphaFoldDB" id="A0AAD2H3Q8"/>
<gene>
    <name evidence="2" type="ORF">MYCIT1_LOCUS13111</name>
</gene>
<keyword evidence="3" id="KW-1185">Reference proteome</keyword>
<name>A0AAD2H3Q8_9AGAR</name>
<organism evidence="2 3">
    <name type="scientific">Mycena citricolor</name>
    <dbReference type="NCBI Taxonomy" id="2018698"/>
    <lineage>
        <taxon>Eukaryota</taxon>
        <taxon>Fungi</taxon>
        <taxon>Dikarya</taxon>
        <taxon>Basidiomycota</taxon>
        <taxon>Agaricomycotina</taxon>
        <taxon>Agaricomycetes</taxon>
        <taxon>Agaricomycetidae</taxon>
        <taxon>Agaricales</taxon>
        <taxon>Marasmiineae</taxon>
        <taxon>Mycenaceae</taxon>
        <taxon>Mycena</taxon>
    </lineage>
</organism>
<evidence type="ECO:0000313" key="2">
    <source>
        <dbReference type="EMBL" id="CAK5269414.1"/>
    </source>
</evidence>
<feature type="compositionally biased region" description="Basic residues" evidence="1">
    <location>
        <begin position="383"/>
        <end position="396"/>
    </location>
</feature>
<feature type="region of interest" description="Disordered" evidence="1">
    <location>
        <begin position="367"/>
        <end position="399"/>
    </location>
</feature>
<reference evidence="2" key="1">
    <citation type="submission" date="2023-11" db="EMBL/GenBank/DDBJ databases">
        <authorList>
            <person name="De Vega J J."/>
            <person name="De Vega J J."/>
        </authorList>
    </citation>
    <scope>NUCLEOTIDE SEQUENCE</scope>
</reference>
<accession>A0AAD2H3Q8</accession>
<evidence type="ECO:0000313" key="3">
    <source>
        <dbReference type="Proteomes" id="UP001295794"/>
    </source>
</evidence>
<sequence>MPSHSQTPPFQVFASEIIDVDALDEDDVLRPSRRPRGSEPAEIIELLDSDDERPQINIVSGSVVSVTARGFHTVVAESSRSGARFVVISLFRPRPNHQQGQPRASSVRGTRRRQREASPPTAQYPTRRADSIAPWNIMEPPDYHRQADGTAPGILQRLAGFNPLRWAVDFGFGPPPAAAQPLPTFARAHDDTLLLERLLPRGLWPDHGIQRLPIVPRAEEVKYKTEWTHPARLEDGFVGDFAPVETIDIVDEGEANETSTALACARCSDPLLLGSNDNSLTPDEVRRRRVWGLRCGHVIDGKCLEELYKPLEEEEAPAPPSKRKGKGKARARDRMEEVDPTDVEDDASGLLPAPISTRLRSRAMLGVAERSTHTISRVPASRPKPKAKSKGKRARKPVVEAQHDWACPVLGCARGHRSDKINGEWVNPPEMGAIAMFV</sequence>